<keyword evidence="2" id="KW-0808">Transferase</keyword>
<dbReference type="InterPro" id="IPR001296">
    <property type="entry name" value="Glyco_trans_1"/>
</dbReference>
<organism evidence="2 3">
    <name type="scientific">Porphyromonas macacae</name>
    <dbReference type="NCBI Taxonomy" id="28115"/>
    <lineage>
        <taxon>Bacteria</taxon>
        <taxon>Pseudomonadati</taxon>
        <taxon>Bacteroidota</taxon>
        <taxon>Bacteroidia</taxon>
        <taxon>Bacteroidales</taxon>
        <taxon>Porphyromonadaceae</taxon>
        <taxon>Porphyromonas</taxon>
    </lineage>
</organism>
<proteinExistence type="predicted"/>
<dbReference type="Proteomes" id="UP000254263">
    <property type="component" value="Unassembled WGS sequence"/>
</dbReference>
<accession>A0A379DJZ4</accession>
<dbReference type="Gene3D" id="3.40.50.2000">
    <property type="entry name" value="Glycogen Phosphorylase B"/>
    <property type="match status" value="2"/>
</dbReference>
<dbReference type="RefSeq" id="WP_018360262.1">
    <property type="nucleotide sequence ID" value="NZ_UGTI01000001.1"/>
</dbReference>
<evidence type="ECO:0000313" key="3">
    <source>
        <dbReference type="Proteomes" id="UP000254263"/>
    </source>
</evidence>
<dbReference type="PANTHER" id="PTHR45947:SF3">
    <property type="entry name" value="SULFOQUINOVOSYL TRANSFERASE SQD2"/>
    <property type="match status" value="1"/>
</dbReference>
<dbReference type="PANTHER" id="PTHR45947">
    <property type="entry name" value="SULFOQUINOVOSYL TRANSFERASE SQD2"/>
    <property type="match status" value="1"/>
</dbReference>
<evidence type="ECO:0000313" key="2">
    <source>
        <dbReference type="EMBL" id="SUB78333.1"/>
    </source>
</evidence>
<reference evidence="2 3" key="1">
    <citation type="submission" date="2018-06" db="EMBL/GenBank/DDBJ databases">
        <authorList>
            <consortium name="Pathogen Informatics"/>
            <person name="Doyle S."/>
        </authorList>
    </citation>
    <scope>NUCLEOTIDE SEQUENCE [LARGE SCALE GENOMIC DNA]</scope>
    <source>
        <strain evidence="2 3">NCTC13100</strain>
    </source>
</reference>
<sequence>MTKKLLIIHRALAPYRIDFFNELSRAFDTRIYFENHSPDEQSFRKDLLAERICFSYDFLDEGVLGIKNMRIQLVDIVRDFRPDIILSSEFNFITPILLFARTLYAKTAKIVVMCDDNFMQSKATASGIGAKQFLIPKVDGLILCDSRATEVYRTRFNLMDKFYTFPIIQDDLYIRQQIHLQSFLAKELRNNILGGSSGRIILYVGRLSEEKNLTELISTFSGLLREAPDLHLVLVGDGPQEQQLKSQVGQLKISEHVTFTGKKEGSELYAYYRIPNLFVLPSIREAFGAVVNEALLAGVPVVCSEVAGASTLITPSNGMTFNPFSPLDMGHAIQRVLQENNFTHYSSDILPKSLMNLTFREEMDNLINYLKQ</sequence>
<protein>
    <submittedName>
        <fullName evidence="2">Glycogen synthase</fullName>
        <ecNumber evidence="2">2.4.1.11</ecNumber>
    </submittedName>
</protein>
<gene>
    <name evidence="2" type="ORF">NCTC13100_01494</name>
</gene>
<keyword evidence="2" id="KW-0328">Glycosyltransferase</keyword>
<dbReference type="SUPFAM" id="SSF53756">
    <property type="entry name" value="UDP-Glycosyltransferase/glycogen phosphorylase"/>
    <property type="match status" value="1"/>
</dbReference>
<dbReference type="AlphaFoldDB" id="A0A379DJZ4"/>
<dbReference type="CDD" id="cd03801">
    <property type="entry name" value="GT4_PimA-like"/>
    <property type="match status" value="1"/>
</dbReference>
<dbReference type="EC" id="2.4.1.11" evidence="2"/>
<dbReference type="EMBL" id="UGTI01000001">
    <property type="protein sequence ID" value="SUB78333.1"/>
    <property type="molecule type" value="Genomic_DNA"/>
</dbReference>
<dbReference type="InterPro" id="IPR050194">
    <property type="entry name" value="Glycosyltransferase_grp1"/>
</dbReference>
<dbReference type="GO" id="GO:0004373">
    <property type="term" value="F:alpha-1,4-glucan glucosyltransferase (UDP-glucose donor) activity"/>
    <property type="evidence" value="ECO:0007669"/>
    <property type="project" value="UniProtKB-EC"/>
</dbReference>
<feature type="domain" description="Glycosyl transferase family 1" evidence="1">
    <location>
        <begin position="197"/>
        <end position="342"/>
    </location>
</feature>
<evidence type="ECO:0000259" key="1">
    <source>
        <dbReference type="Pfam" id="PF00534"/>
    </source>
</evidence>
<name>A0A379DJZ4_9PORP</name>
<dbReference type="Pfam" id="PF00534">
    <property type="entry name" value="Glycos_transf_1"/>
    <property type="match status" value="1"/>
</dbReference>